<dbReference type="InterPro" id="IPR056464">
    <property type="entry name" value="DotM_C"/>
</dbReference>
<evidence type="ECO:0000259" key="1">
    <source>
        <dbReference type="Pfam" id="PF23127"/>
    </source>
</evidence>
<accession>A0AAP3A3A6</accession>
<protein>
    <submittedName>
        <fullName evidence="2">IncI1-type conjugal transfer protein TrbA</fullName>
    </submittedName>
</protein>
<sequence>FAIFGLQYFLDDRKAALKLMDTLNLSCRIKSKRDSGKFCTPVYSLAKSAFQRVIKSNEAQQWLKQHRYVRSGLVWLYAHDLRLTPPNWIWLKGVDRTLFYALHRANTTKGFIEGAGVVAVARAEAEAM</sequence>
<comment type="caution">
    <text evidence="2">The sequence shown here is derived from an EMBL/GenBank/DDBJ whole genome shotgun (WGS) entry which is preliminary data.</text>
</comment>
<evidence type="ECO:0000313" key="2">
    <source>
        <dbReference type="EMBL" id="MCV5625461.1"/>
    </source>
</evidence>
<proteinExistence type="predicted"/>
<organism evidence="2 3">
    <name type="scientific">Escherichia coli</name>
    <dbReference type="NCBI Taxonomy" id="562"/>
    <lineage>
        <taxon>Bacteria</taxon>
        <taxon>Pseudomonadati</taxon>
        <taxon>Pseudomonadota</taxon>
        <taxon>Gammaproteobacteria</taxon>
        <taxon>Enterobacterales</taxon>
        <taxon>Enterobacteriaceae</taxon>
        <taxon>Escherichia</taxon>
    </lineage>
</organism>
<feature type="domain" description="DotM C-terminal cytoplasmic" evidence="1">
    <location>
        <begin position="1"/>
        <end position="127"/>
    </location>
</feature>
<dbReference type="Pfam" id="PF23127">
    <property type="entry name" value="DotM_C"/>
    <property type="match status" value="1"/>
</dbReference>
<gene>
    <name evidence="2" type="primary">trbA</name>
    <name evidence="2" type="ORF">OFN31_27835</name>
</gene>
<evidence type="ECO:0000313" key="3">
    <source>
        <dbReference type="Proteomes" id="UP001208624"/>
    </source>
</evidence>
<feature type="non-terminal residue" evidence="2">
    <location>
        <position position="1"/>
    </location>
</feature>
<dbReference type="AlphaFoldDB" id="A0AAP3A3A6"/>
<reference evidence="2" key="1">
    <citation type="submission" date="2023-06" db="EMBL/GenBank/DDBJ databases">
        <title>Deciphering the underlying mechanisms mediating the transmission of blaNDM gene from human to animals in China.</title>
        <authorList>
            <person name="Chen K."/>
            <person name="Chen S."/>
        </authorList>
    </citation>
    <scope>NUCLEOTIDE SEQUENCE</scope>
    <source>
        <strain evidence="2">1199</strain>
    </source>
</reference>
<dbReference type="EMBL" id="JAOVKC010000476">
    <property type="protein sequence ID" value="MCV5625461.1"/>
    <property type="molecule type" value="Genomic_DNA"/>
</dbReference>
<feature type="non-terminal residue" evidence="2">
    <location>
        <position position="128"/>
    </location>
</feature>
<dbReference type="Proteomes" id="UP001208624">
    <property type="component" value="Unassembled WGS sequence"/>
</dbReference>
<name>A0AAP3A3A6_ECOLX</name>